<dbReference type="GO" id="GO:0070402">
    <property type="term" value="F:NADPH binding"/>
    <property type="evidence" value="ECO:0007669"/>
    <property type="project" value="TreeGrafter"/>
</dbReference>
<dbReference type="Pfam" id="PF00107">
    <property type="entry name" value="ADH_zinc_N"/>
    <property type="match status" value="1"/>
</dbReference>
<protein>
    <submittedName>
        <fullName evidence="4">Quinone oxidoreductase 1</fullName>
    </submittedName>
</protein>
<keyword evidence="2" id="KW-0560">Oxidoreductase</keyword>
<dbReference type="InterPro" id="IPR013149">
    <property type="entry name" value="ADH-like_C"/>
</dbReference>
<evidence type="ECO:0000259" key="3">
    <source>
        <dbReference type="SMART" id="SM00829"/>
    </source>
</evidence>
<dbReference type="SUPFAM" id="SSF51735">
    <property type="entry name" value="NAD(P)-binding Rossmann-fold domains"/>
    <property type="match status" value="1"/>
</dbReference>
<keyword evidence="1" id="KW-0521">NADP</keyword>
<dbReference type="GO" id="GO:0016651">
    <property type="term" value="F:oxidoreductase activity, acting on NAD(P)H"/>
    <property type="evidence" value="ECO:0007669"/>
    <property type="project" value="TreeGrafter"/>
</dbReference>
<gene>
    <name evidence="4" type="primary">qorA_2</name>
    <name evidence="4" type="ORF">CMsap09_07980</name>
</gene>
<dbReference type="PANTHER" id="PTHR48106:SF8">
    <property type="entry name" value="OS02G0805600 PROTEIN"/>
    <property type="match status" value="1"/>
</dbReference>
<dbReference type="AlphaFoldDB" id="A0A251XTP2"/>
<dbReference type="CDD" id="cd05276">
    <property type="entry name" value="p53_inducible_oxidoreductase"/>
    <property type="match status" value="1"/>
</dbReference>
<dbReference type="EMBL" id="MDHJ01000001">
    <property type="protein sequence ID" value="OUE08867.1"/>
    <property type="molecule type" value="Genomic_DNA"/>
</dbReference>
<comment type="caution">
    <text evidence="4">The sequence shown here is derived from an EMBL/GenBank/DDBJ whole genome shotgun (WGS) entry which is preliminary data.</text>
</comment>
<evidence type="ECO:0000313" key="5">
    <source>
        <dbReference type="Proteomes" id="UP000195106"/>
    </source>
</evidence>
<evidence type="ECO:0000313" key="4">
    <source>
        <dbReference type="EMBL" id="OUE08867.1"/>
    </source>
</evidence>
<dbReference type="InterPro" id="IPR013154">
    <property type="entry name" value="ADH-like_N"/>
</dbReference>
<accession>A0A251XTP2</accession>
<feature type="domain" description="Enoyl reductase (ER)" evidence="3">
    <location>
        <begin position="10"/>
        <end position="323"/>
    </location>
</feature>
<dbReference type="InterPro" id="IPR014189">
    <property type="entry name" value="Quinone_OxRdtase_PIG3"/>
</dbReference>
<dbReference type="SMART" id="SM00829">
    <property type="entry name" value="PKS_ER"/>
    <property type="match status" value="1"/>
</dbReference>
<dbReference type="Gene3D" id="3.40.50.720">
    <property type="entry name" value="NAD(P)-binding Rossmann-like Domain"/>
    <property type="match status" value="1"/>
</dbReference>
<dbReference type="PANTHER" id="PTHR48106">
    <property type="entry name" value="QUINONE OXIDOREDUCTASE PIG3-RELATED"/>
    <property type="match status" value="1"/>
</dbReference>
<proteinExistence type="predicted"/>
<reference evidence="4 5" key="1">
    <citation type="submission" date="2016-08" db="EMBL/GenBank/DDBJ databases">
        <title>Genome sequence of Clavibacter michiganensis spp. strain CASJ009.</title>
        <authorList>
            <person name="Thapa S.P."/>
            <person name="Coaker G."/>
        </authorList>
    </citation>
    <scope>NUCLEOTIDE SEQUENCE [LARGE SCALE GENOMIC DNA]</scope>
    <source>
        <strain evidence="4">CASJ009</strain>
    </source>
</reference>
<dbReference type="Proteomes" id="UP000195106">
    <property type="component" value="Unassembled WGS sequence"/>
</dbReference>
<organism evidence="4 5">
    <name type="scientific">Clavibacter michiganensis</name>
    <dbReference type="NCBI Taxonomy" id="28447"/>
    <lineage>
        <taxon>Bacteria</taxon>
        <taxon>Bacillati</taxon>
        <taxon>Actinomycetota</taxon>
        <taxon>Actinomycetes</taxon>
        <taxon>Micrococcales</taxon>
        <taxon>Microbacteriaceae</taxon>
        <taxon>Clavibacter</taxon>
    </lineage>
</organism>
<sequence>MRAITFPAPGGPDVLSLTELPDPVAGPGEVLIRVAGAGVNRADLSQREGAYPPPAGAPTHLGLEVSGTIEAVGQGASRWSVGDRVCALLAGGGYAELVAVDERHVLPVPDGLDLVEAAGLPEVVATVWSNVVLDARLQPGETLLVHGGSSGIGTMSIQLATRLGARVAVTAGSPAKLEACRALGAGILIDYREEDFVAALLAATDGHGADVVLDAIGGDYIDRDIRALARDGRIMVIGAQSGAPTSIALGQLMARRGRVWGTTLRARDADDKARIIAAIRADVWPAVADGSVRPVVDRVYPLADAADAHARVASSAHVGKVLLAVQAGDAALVSGGTPS</sequence>
<dbReference type="Pfam" id="PF08240">
    <property type="entry name" value="ADH_N"/>
    <property type="match status" value="1"/>
</dbReference>
<dbReference type="InterPro" id="IPR011032">
    <property type="entry name" value="GroES-like_sf"/>
</dbReference>
<dbReference type="NCBIfam" id="TIGR02824">
    <property type="entry name" value="quinone_pig3"/>
    <property type="match status" value="1"/>
</dbReference>
<dbReference type="InterPro" id="IPR020843">
    <property type="entry name" value="ER"/>
</dbReference>
<dbReference type="Gene3D" id="3.90.180.10">
    <property type="entry name" value="Medium-chain alcohol dehydrogenases, catalytic domain"/>
    <property type="match status" value="1"/>
</dbReference>
<evidence type="ECO:0000256" key="1">
    <source>
        <dbReference type="ARBA" id="ARBA00022857"/>
    </source>
</evidence>
<evidence type="ECO:0000256" key="2">
    <source>
        <dbReference type="ARBA" id="ARBA00023002"/>
    </source>
</evidence>
<dbReference type="InterPro" id="IPR036291">
    <property type="entry name" value="NAD(P)-bd_dom_sf"/>
</dbReference>
<dbReference type="SUPFAM" id="SSF50129">
    <property type="entry name" value="GroES-like"/>
    <property type="match status" value="1"/>
</dbReference>
<name>A0A251XTP2_9MICO</name>